<dbReference type="OrthoDB" id="1680511at2759"/>
<evidence type="ECO:0000313" key="4">
    <source>
        <dbReference type="Proteomes" id="UP000187203"/>
    </source>
</evidence>
<name>A0A1R3J2Z0_9ROSI</name>
<accession>A0A1R3J2Z0</accession>
<dbReference type="EMBL" id="AWUE01016886">
    <property type="protein sequence ID" value="OMO89203.1"/>
    <property type="molecule type" value="Genomic_DNA"/>
</dbReference>
<dbReference type="PANTHER" id="PTHR35483">
    <property type="entry name" value="NUCLEUSENVELOPE PROTEIN"/>
    <property type="match status" value="1"/>
</dbReference>
<keyword evidence="2" id="KW-0812">Transmembrane</keyword>
<keyword evidence="2" id="KW-0472">Membrane</keyword>
<evidence type="ECO:0000313" key="3">
    <source>
        <dbReference type="EMBL" id="OMO89203.1"/>
    </source>
</evidence>
<sequence>MKSIQANNRIIPRINNGATLLKPQFLPSYPYIVCFNAKLPVSNSLKLFASTPRCQQQFAPLLKHKRFLSFSKCRPGAAVCKLGGEDKSADNSQGSPWKAIEKAIGNFGKQQSIEDVLRQQMEKEEYYDEGSGKPPGGGGGNGGSGDGSGGSEDEGFFGILDETLQVILATIGFILVYVYIISGEELGRLAKDYIKFLFGGNKSVRLKRAMNKWRRFFENLKEKKESDELWLEKAIITTPTWLCHPCCYDMLLEHLVFNLLVKALSKPAQALNHPYEGGL</sequence>
<protein>
    <recommendedName>
        <fullName evidence="5">Glycine-rich protein</fullName>
    </recommendedName>
</protein>
<gene>
    <name evidence="3" type="ORF">COLO4_19851</name>
</gene>
<dbReference type="AlphaFoldDB" id="A0A1R3J2Z0"/>
<feature type="region of interest" description="Disordered" evidence="1">
    <location>
        <begin position="124"/>
        <end position="149"/>
    </location>
</feature>
<comment type="caution">
    <text evidence="3">The sequence shown here is derived from an EMBL/GenBank/DDBJ whole genome shotgun (WGS) entry which is preliminary data.</text>
</comment>
<feature type="transmembrane region" description="Helical" evidence="2">
    <location>
        <begin position="163"/>
        <end position="181"/>
    </location>
</feature>
<keyword evidence="4" id="KW-1185">Reference proteome</keyword>
<proteinExistence type="predicted"/>
<dbReference type="PANTHER" id="PTHR35483:SF1">
    <property type="entry name" value="GLYCINE-RICH PROTEIN-RELATED"/>
    <property type="match status" value="1"/>
</dbReference>
<evidence type="ECO:0000256" key="1">
    <source>
        <dbReference type="SAM" id="MobiDB-lite"/>
    </source>
</evidence>
<organism evidence="3 4">
    <name type="scientific">Corchorus olitorius</name>
    <dbReference type="NCBI Taxonomy" id="93759"/>
    <lineage>
        <taxon>Eukaryota</taxon>
        <taxon>Viridiplantae</taxon>
        <taxon>Streptophyta</taxon>
        <taxon>Embryophyta</taxon>
        <taxon>Tracheophyta</taxon>
        <taxon>Spermatophyta</taxon>
        <taxon>Magnoliopsida</taxon>
        <taxon>eudicotyledons</taxon>
        <taxon>Gunneridae</taxon>
        <taxon>Pentapetalae</taxon>
        <taxon>rosids</taxon>
        <taxon>malvids</taxon>
        <taxon>Malvales</taxon>
        <taxon>Malvaceae</taxon>
        <taxon>Grewioideae</taxon>
        <taxon>Apeibeae</taxon>
        <taxon>Corchorus</taxon>
    </lineage>
</organism>
<reference evidence="4" key="1">
    <citation type="submission" date="2013-09" db="EMBL/GenBank/DDBJ databases">
        <title>Corchorus olitorius genome sequencing.</title>
        <authorList>
            <person name="Alam M."/>
            <person name="Haque M.S."/>
            <person name="Islam M.S."/>
            <person name="Emdad E.M."/>
            <person name="Islam M.M."/>
            <person name="Ahmed B."/>
            <person name="Halim A."/>
            <person name="Hossen Q.M.M."/>
            <person name="Hossain M.Z."/>
            <person name="Ahmed R."/>
            <person name="Khan M.M."/>
            <person name="Islam R."/>
            <person name="Rashid M.M."/>
            <person name="Khan S.A."/>
            <person name="Rahman M.S."/>
            <person name="Alam M."/>
            <person name="Yahiya A.S."/>
            <person name="Khan M.S."/>
            <person name="Azam M.S."/>
            <person name="Haque T."/>
            <person name="Lashkar M.Z.H."/>
            <person name="Akhand A.I."/>
            <person name="Morshed G."/>
            <person name="Roy S."/>
            <person name="Uddin K.S."/>
            <person name="Rabeya T."/>
            <person name="Hossain A.S."/>
            <person name="Chowdhury A."/>
            <person name="Snigdha A.R."/>
            <person name="Mortoza M.S."/>
            <person name="Matin S.A."/>
            <person name="Hoque S.M.E."/>
            <person name="Islam M.K."/>
            <person name="Roy D.K."/>
            <person name="Haider R."/>
            <person name="Moosa M.M."/>
            <person name="Elias S.M."/>
            <person name="Hasan A.M."/>
            <person name="Jahan S."/>
            <person name="Shafiuddin M."/>
            <person name="Mahmood N."/>
            <person name="Shommy N.S."/>
        </authorList>
    </citation>
    <scope>NUCLEOTIDE SEQUENCE [LARGE SCALE GENOMIC DNA]</scope>
    <source>
        <strain evidence="4">cv. O-4</strain>
    </source>
</reference>
<evidence type="ECO:0000256" key="2">
    <source>
        <dbReference type="SAM" id="Phobius"/>
    </source>
</evidence>
<feature type="compositionally biased region" description="Gly residues" evidence="1">
    <location>
        <begin position="133"/>
        <end position="149"/>
    </location>
</feature>
<dbReference type="Proteomes" id="UP000187203">
    <property type="component" value="Unassembled WGS sequence"/>
</dbReference>
<dbReference type="GO" id="GO:0009507">
    <property type="term" value="C:chloroplast"/>
    <property type="evidence" value="ECO:0007669"/>
    <property type="project" value="TreeGrafter"/>
</dbReference>
<dbReference type="STRING" id="93759.A0A1R3J2Z0"/>
<keyword evidence="2" id="KW-1133">Transmembrane helix</keyword>
<evidence type="ECO:0008006" key="5">
    <source>
        <dbReference type="Google" id="ProtNLM"/>
    </source>
</evidence>